<protein>
    <recommendedName>
        <fullName evidence="6">Metallopeptidase domain-containing protein</fullName>
    </recommendedName>
</protein>
<gene>
    <name evidence="4" type="ORF">FDZ14_31755</name>
</gene>
<evidence type="ECO:0008006" key="6">
    <source>
        <dbReference type="Google" id="ProtNLM"/>
    </source>
</evidence>
<organism evidence="4 5">
    <name type="scientific">Priestia megaterium</name>
    <name type="common">Bacillus megaterium</name>
    <dbReference type="NCBI Taxonomy" id="1404"/>
    <lineage>
        <taxon>Bacteria</taxon>
        <taxon>Bacillati</taxon>
        <taxon>Bacillota</taxon>
        <taxon>Bacilli</taxon>
        <taxon>Bacillales</taxon>
        <taxon>Bacillaceae</taxon>
        <taxon>Priestia</taxon>
    </lineage>
</organism>
<evidence type="ECO:0000313" key="4">
    <source>
        <dbReference type="EMBL" id="QJX80667.1"/>
    </source>
</evidence>
<dbReference type="PANTHER" id="PTHR38730">
    <property type="entry name" value="SLL7028 PROTEIN"/>
    <property type="match status" value="1"/>
</dbReference>
<dbReference type="AlphaFoldDB" id="A0A6M6E801"/>
<evidence type="ECO:0000313" key="5">
    <source>
        <dbReference type="Proteomes" id="UP000501076"/>
    </source>
</evidence>
<evidence type="ECO:0000259" key="2">
    <source>
        <dbReference type="Pfam" id="PF09967"/>
    </source>
</evidence>
<keyword evidence="4" id="KW-0614">Plasmid</keyword>
<dbReference type="InterPro" id="IPR018698">
    <property type="entry name" value="VWA-like_dom"/>
</dbReference>
<dbReference type="Pfam" id="PF13203">
    <property type="entry name" value="DUF2201_N"/>
    <property type="match status" value="1"/>
</dbReference>
<dbReference type="Pfam" id="PF09967">
    <property type="entry name" value="DUF2201"/>
    <property type="match status" value="1"/>
</dbReference>
<feature type="domain" description="VWA-like" evidence="2">
    <location>
        <begin position="300"/>
        <end position="419"/>
    </location>
</feature>
<accession>A0A6M6E801</accession>
<evidence type="ECO:0000256" key="1">
    <source>
        <dbReference type="SAM" id="MobiDB-lite"/>
    </source>
</evidence>
<name>A0A6M6E801_PRIMG</name>
<feature type="domain" description="Putative metallopeptidase" evidence="3">
    <location>
        <begin position="22"/>
        <end position="285"/>
    </location>
</feature>
<dbReference type="RefSeq" id="WP_171778662.1">
    <property type="nucleotide sequence ID" value="NZ_CP045273.1"/>
</dbReference>
<reference evidence="4 5" key="1">
    <citation type="submission" date="2019-10" db="EMBL/GenBank/DDBJ databases">
        <title>Complete genome sequences for adaption low water activity.</title>
        <authorList>
            <person name="Zhao L."/>
            <person name="Zhong J."/>
        </authorList>
    </citation>
    <scope>NUCLEOTIDE SEQUENCE [LARGE SCALE GENOMIC DNA]</scope>
    <source>
        <strain evidence="4 5">FDU301</strain>
        <plasmid evidence="5">pfdu301a</plasmid>
    </source>
</reference>
<geneLocation type="plasmid" evidence="5">
    <name>pfdu301a</name>
</geneLocation>
<evidence type="ECO:0000259" key="3">
    <source>
        <dbReference type="Pfam" id="PF13203"/>
    </source>
</evidence>
<proteinExistence type="predicted"/>
<sequence>MRIKGQAELTEEQKTMMISHTTNRLQDNIYLMLREHPFYSTLLANFGIKTEIDDKIPVAAVTIQKGRPFRHTNPLGYMTYQQNEQIFIDIHEILHITDLHHLRGKGKDPGLWNICCDIEINQLIKSAIAVLPKNCLMYYHFNLPAGLSAEEYYEILESREEPITLPPELQNTLMDDLVNGNNDNNGEQPNNSNGQKSQKAPGFENLHPHWEEAANDAPEVQKAVIQGMVRQAMVSSPGKIPGEMEAIIERLFEAQLNWPKLLSTFARSLLSTQRRNTWSRPSRKFGSVKMGSLRTKRLNLMVAIDTSYSTKQYLESFLSEIEGMKHYANINLVQCDYGIQSVEKFDMINLDSFVVHGLGGTSFLPVFELATAKEIDNGKRFTIDEKPDGIVYLTDGEGTAPDFCSIPTLWVLTPNAPIPKAESGGQINWGRYVYLDE</sequence>
<dbReference type="PANTHER" id="PTHR38730:SF1">
    <property type="entry name" value="SLL7028 PROTEIN"/>
    <property type="match status" value="1"/>
</dbReference>
<dbReference type="Proteomes" id="UP000501076">
    <property type="component" value="Plasmid pFDU301A"/>
</dbReference>
<dbReference type="InterPro" id="IPR025154">
    <property type="entry name" value="Put_metallopeptidase_dom"/>
</dbReference>
<dbReference type="EMBL" id="CP045273">
    <property type="protein sequence ID" value="QJX80667.1"/>
    <property type="molecule type" value="Genomic_DNA"/>
</dbReference>
<feature type="region of interest" description="Disordered" evidence="1">
    <location>
        <begin position="173"/>
        <end position="203"/>
    </location>
</feature>
<feature type="compositionally biased region" description="Low complexity" evidence="1">
    <location>
        <begin position="179"/>
        <end position="194"/>
    </location>
</feature>